<dbReference type="AlphaFoldDB" id="A0A816GIQ3"/>
<protein>
    <submittedName>
        <fullName evidence="3">Uncharacterized protein</fullName>
    </submittedName>
</protein>
<feature type="non-terminal residue" evidence="3">
    <location>
        <position position="1"/>
    </location>
</feature>
<feature type="transmembrane region" description="Helical" evidence="1">
    <location>
        <begin position="33"/>
        <end position="54"/>
    </location>
</feature>
<dbReference type="EMBL" id="CAJNOL010016633">
    <property type="protein sequence ID" value="CAF1675822.1"/>
    <property type="molecule type" value="Genomic_DNA"/>
</dbReference>
<gene>
    <name evidence="3" type="ORF">JXQ802_LOCUS58348</name>
    <name evidence="2" type="ORF">PYM288_LOCUS41727</name>
</gene>
<evidence type="ECO:0000256" key="1">
    <source>
        <dbReference type="SAM" id="Phobius"/>
    </source>
</evidence>
<evidence type="ECO:0000313" key="3">
    <source>
        <dbReference type="EMBL" id="CAF1675822.1"/>
    </source>
</evidence>
<evidence type="ECO:0000313" key="2">
    <source>
        <dbReference type="EMBL" id="CAF1557780.1"/>
    </source>
</evidence>
<reference evidence="3" key="1">
    <citation type="submission" date="2021-02" db="EMBL/GenBank/DDBJ databases">
        <authorList>
            <person name="Nowell W R."/>
        </authorList>
    </citation>
    <scope>NUCLEOTIDE SEQUENCE</scope>
</reference>
<dbReference type="Proteomes" id="UP000663854">
    <property type="component" value="Unassembled WGS sequence"/>
</dbReference>
<keyword evidence="1" id="KW-1133">Transmembrane helix</keyword>
<evidence type="ECO:0000313" key="4">
    <source>
        <dbReference type="Proteomes" id="UP000663870"/>
    </source>
</evidence>
<dbReference type="Proteomes" id="UP000663870">
    <property type="component" value="Unassembled WGS sequence"/>
</dbReference>
<accession>A0A816GIQ3</accession>
<keyword evidence="1" id="KW-0472">Membrane</keyword>
<sequence>MPQNMPLEPPFEGANLYPTIESPNRRWYQKKKYFIPISLLAVLCIVGIIIGSVIGSRNNNNNS</sequence>
<dbReference type="EMBL" id="CAJNOH010014728">
    <property type="protein sequence ID" value="CAF1557780.1"/>
    <property type="molecule type" value="Genomic_DNA"/>
</dbReference>
<proteinExistence type="predicted"/>
<keyword evidence="4" id="KW-1185">Reference proteome</keyword>
<name>A0A816GIQ3_9BILA</name>
<keyword evidence="1" id="KW-0812">Transmembrane</keyword>
<comment type="caution">
    <text evidence="3">The sequence shown here is derived from an EMBL/GenBank/DDBJ whole genome shotgun (WGS) entry which is preliminary data.</text>
</comment>
<organism evidence="3 4">
    <name type="scientific">Rotaria sordida</name>
    <dbReference type="NCBI Taxonomy" id="392033"/>
    <lineage>
        <taxon>Eukaryota</taxon>
        <taxon>Metazoa</taxon>
        <taxon>Spiralia</taxon>
        <taxon>Gnathifera</taxon>
        <taxon>Rotifera</taxon>
        <taxon>Eurotatoria</taxon>
        <taxon>Bdelloidea</taxon>
        <taxon>Philodinida</taxon>
        <taxon>Philodinidae</taxon>
        <taxon>Rotaria</taxon>
    </lineage>
</organism>